<dbReference type="Pfam" id="PF08030">
    <property type="entry name" value="NAD_binding_6"/>
    <property type="match status" value="1"/>
</dbReference>
<keyword evidence="10" id="KW-0406">Ion transport</keyword>
<dbReference type="EC" id="1.16.1.9" evidence="3"/>
<reference evidence="16" key="1">
    <citation type="submission" date="2014-03" db="EMBL/GenBank/DDBJ databases">
        <title>The Genome Sequence of Puccinia striiformis f. sp. tritici PST-78.</title>
        <authorList>
            <consortium name="The Broad Institute Genome Sequencing Platform"/>
            <person name="Cuomo C."/>
            <person name="Hulbert S."/>
            <person name="Chen X."/>
            <person name="Walker B."/>
            <person name="Young S.K."/>
            <person name="Zeng Q."/>
            <person name="Gargeya S."/>
            <person name="Fitzgerald M."/>
            <person name="Haas B."/>
            <person name="Abouelleil A."/>
            <person name="Alvarado L."/>
            <person name="Arachchi H.M."/>
            <person name="Berlin A.M."/>
            <person name="Chapman S.B."/>
            <person name="Goldberg J."/>
            <person name="Griggs A."/>
            <person name="Gujja S."/>
            <person name="Hansen M."/>
            <person name="Howarth C."/>
            <person name="Imamovic A."/>
            <person name="Larimer J."/>
            <person name="McCowan C."/>
            <person name="Montmayeur A."/>
            <person name="Murphy C."/>
            <person name="Neiman D."/>
            <person name="Pearson M."/>
            <person name="Priest M."/>
            <person name="Roberts A."/>
            <person name="Saif S."/>
            <person name="Shea T."/>
            <person name="Sisk P."/>
            <person name="Sykes S."/>
            <person name="Wortman J."/>
            <person name="Nusbaum C."/>
            <person name="Birren B."/>
        </authorList>
    </citation>
    <scope>NUCLEOTIDE SEQUENCE [LARGE SCALE GENOMIC DNA]</scope>
    <source>
        <strain evidence="16">race PST-78</strain>
    </source>
</reference>
<dbReference type="PANTHER" id="PTHR32361:SF23">
    <property type="entry name" value="FERRIC-CHELATE REDUCTASE"/>
    <property type="match status" value="1"/>
</dbReference>
<keyword evidence="6 13" id="KW-0812">Transmembrane</keyword>
<keyword evidence="11 13" id="KW-0472">Membrane</keyword>
<feature type="domain" description="FAD-binding FR-type" evidence="14">
    <location>
        <begin position="324"/>
        <end position="436"/>
    </location>
</feature>
<feature type="transmembrane region" description="Helical" evidence="13">
    <location>
        <begin position="271"/>
        <end position="289"/>
    </location>
</feature>
<accession>A0A0L0W4C7</accession>
<dbReference type="PROSITE" id="PS51384">
    <property type="entry name" value="FAD_FR"/>
    <property type="match status" value="1"/>
</dbReference>
<evidence type="ECO:0000256" key="4">
    <source>
        <dbReference type="ARBA" id="ARBA00022448"/>
    </source>
</evidence>
<dbReference type="InterPro" id="IPR051410">
    <property type="entry name" value="Ferric/Cupric_Reductase"/>
</dbReference>
<evidence type="ECO:0000256" key="3">
    <source>
        <dbReference type="ARBA" id="ARBA00012668"/>
    </source>
</evidence>
<dbReference type="SUPFAM" id="SSF52343">
    <property type="entry name" value="Ferredoxin reductase-like, C-terminal NADP-linked domain"/>
    <property type="match status" value="1"/>
</dbReference>
<dbReference type="SUPFAM" id="SSF63380">
    <property type="entry name" value="Riboflavin synthase domain-like"/>
    <property type="match status" value="1"/>
</dbReference>
<keyword evidence="16" id="KW-1185">Reference proteome</keyword>
<dbReference type="EMBL" id="AJIL01000004">
    <property type="protein sequence ID" value="KNF06327.1"/>
    <property type="molecule type" value="Genomic_DNA"/>
</dbReference>
<name>A0A0L0W4C7_9BASI</name>
<evidence type="ECO:0000256" key="10">
    <source>
        <dbReference type="ARBA" id="ARBA00023065"/>
    </source>
</evidence>
<dbReference type="InterPro" id="IPR013112">
    <property type="entry name" value="FAD-bd_8"/>
</dbReference>
<evidence type="ECO:0000256" key="9">
    <source>
        <dbReference type="ARBA" id="ARBA00023002"/>
    </source>
</evidence>
<dbReference type="Proteomes" id="UP000054564">
    <property type="component" value="Unassembled WGS sequence"/>
</dbReference>
<dbReference type="GO" id="GO:0005886">
    <property type="term" value="C:plasma membrane"/>
    <property type="evidence" value="ECO:0007669"/>
    <property type="project" value="UniProtKB-SubCell"/>
</dbReference>
<evidence type="ECO:0000256" key="12">
    <source>
        <dbReference type="ARBA" id="ARBA00048483"/>
    </source>
</evidence>
<dbReference type="GO" id="GO:0015677">
    <property type="term" value="P:copper ion import"/>
    <property type="evidence" value="ECO:0007669"/>
    <property type="project" value="TreeGrafter"/>
</dbReference>
<dbReference type="Gene3D" id="3.40.50.80">
    <property type="entry name" value="Nucleotide-binding domain of ferredoxin-NADP reductase (FNR) module"/>
    <property type="match status" value="1"/>
</dbReference>
<keyword evidence="5" id="KW-1003">Cell membrane</keyword>
<dbReference type="PANTHER" id="PTHR32361">
    <property type="entry name" value="FERRIC/CUPRIC REDUCTASE TRANSMEMBRANE COMPONENT"/>
    <property type="match status" value="1"/>
</dbReference>
<dbReference type="STRING" id="1165861.A0A0L0W4C7"/>
<keyword evidence="8 13" id="KW-1133">Transmembrane helix</keyword>
<evidence type="ECO:0000313" key="16">
    <source>
        <dbReference type="Proteomes" id="UP000054564"/>
    </source>
</evidence>
<dbReference type="InterPro" id="IPR017927">
    <property type="entry name" value="FAD-bd_FR_type"/>
</dbReference>
<proteinExistence type="inferred from homology"/>
<keyword evidence="9" id="KW-0560">Oxidoreductase</keyword>
<protein>
    <recommendedName>
        <fullName evidence="3">ferric-chelate reductase (NADPH)</fullName>
        <ecNumber evidence="3">1.16.1.9</ecNumber>
    </recommendedName>
</protein>
<evidence type="ECO:0000256" key="7">
    <source>
        <dbReference type="ARBA" id="ARBA00022982"/>
    </source>
</evidence>
<dbReference type="Pfam" id="PF01794">
    <property type="entry name" value="Ferric_reduct"/>
    <property type="match status" value="1"/>
</dbReference>
<evidence type="ECO:0000256" key="11">
    <source>
        <dbReference type="ARBA" id="ARBA00023136"/>
    </source>
</evidence>
<keyword evidence="7" id="KW-0249">Electron transport</keyword>
<dbReference type="Pfam" id="PF08022">
    <property type="entry name" value="FAD_binding_8"/>
    <property type="match status" value="1"/>
</dbReference>
<evidence type="ECO:0000256" key="6">
    <source>
        <dbReference type="ARBA" id="ARBA00022692"/>
    </source>
</evidence>
<feature type="transmembrane region" description="Helical" evidence="13">
    <location>
        <begin position="207"/>
        <end position="227"/>
    </location>
</feature>
<feature type="transmembrane region" description="Helical" evidence="13">
    <location>
        <begin position="247"/>
        <end position="264"/>
    </location>
</feature>
<dbReference type="InterPro" id="IPR013121">
    <property type="entry name" value="Fe_red_NAD-bd_6"/>
</dbReference>
<dbReference type="SFLD" id="SFLDG01168">
    <property type="entry name" value="Ferric_reductase_subgroup_(FRE"/>
    <property type="match status" value="1"/>
</dbReference>
<dbReference type="InterPro" id="IPR017938">
    <property type="entry name" value="Riboflavin_synthase-like_b-brl"/>
</dbReference>
<feature type="transmembrane region" description="Helical" evidence="13">
    <location>
        <begin position="301"/>
        <end position="321"/>
    </location>
</feature>
<evidence type="ECO:0000256" key="2">
    <source>
        <dbReference type="ARBA" id="ARBA00006278"/>
    </source>
</evidence>
<organism evidence="15 16">
    <name type="scientific">Puccinia striiformis f. sp. tritici PST-78</name>
    <dbReference type="NCBI Taxonomy" id="1165861"/>
    <lineage>
        <taxon>Eukaryota</taxon>
        <taxon>Fungi</taxon>
        <taxon>Dikarya</taxon>
        <taxon>Basidiomycota</taxon>
        <taxon>Pucciniomycotina</taxon>
        <taxon>Pucciniomycetes</taxon>
        <taxon>Pucciniales</taxon>
        <taxon>Pucciniaceae</taxon>
        <taxon>Puccinia</taxon>
    </lineage>
</organism>
<dbReference type="InterPro" id="IPR013130">
    <property type="entry name" value="Fe3_Rdtase_TM_dom"/>
</dbReference>
<dbReference type="CDD" id="cd06186">
    <property type="entry name" value="NOX_Duox_like_FAD_NADP"/>
    <property type="match status" value="1"/>
</dbReference>
<dbReference type="AlphaFoldDB" id="A0A0L0W4C7"/>
<feature type="transmembrane region" description="Helical" evidence="13">
    <location>
        <begin position="69"/>
        <end position="87"/>
    </location>
</feature>
<sequence length="600" mass="68061">MSILPANEGPYGGSYDPCILGYTNGTYPNGTIGNGNWKPFGIYMPTSAEKAPCQAANDPWAKSAYYGHWTTYFILAIFVAICIVNGIKRLDNLNRTMGLPSVIRFDYKLAALFRMISYPQLRLWRGGIPSLGPSILLFGFTVFSTLVCFLRRPYYRPPNYGSSPLGLRSEWVATAMVPWMYAAATKRNFLEYFSGVSLSRLMTFHKWTPWICLYMSIVHTWSMIIRANRQEPWWYTLKTNPVYWNGFPPLVALVWLCVMSLGPIRKRFYETFYVFHMLFAFVFLIWMYIHLANSLKSWQYMHAATVLWGAGIIWRTLAYGFDHGWFRRIPRASFEVLPSSAIRVRIPMPSNRTWSAGSYVYLRFLGIKPWESHPFTISSIIAPMKVEENEDQIHEMVFVIRPYDGLTARLASLAVSSPSDLHACLVDGPYGGFMDSLRACEMVLLIAGGTGMSALIPIAQALSRSSADPGMSCCRSYRIHWAMREPTAAVWFKDQLLEIGDIDMHVTGHTESKSAVENAHKETGTNEFNPRYKYGRPDLQQIVRKAAEGYSGRIGVMVCGPMSMLLDVRNGVAQVEAGILRSEPAIRCSEMEIYEESFDT</sequence>
<evidence type="ECO:0000256" key="13">
    <source>
        <dbReference type="SAM" id="Phobius"/>
    </source>
</evidence>
<comment type="caution">
    <text evidence="15">The sequence shown here is derived from an EMBL/GenBank/DDBJ whole genome shotgun (WGS) entry which is preliminary data.</text>
</comment>
<comment type="similarity">
    <text evidence="2">Belongs to the ferric reductase (FRE) family.</text>
</comment>
<dbReference type="GO" id="GO:0006826">
    <property type="term" value="P:iron ion transport"/>
    <property type="evidence" value="ECO:0007669"/>
    <property type="project" value="TreeGrafter"/>
</dbReference>
<evidence type="ECO:0000259" key="14">
    <source>
        <dbReference type="PROSITE" id="PS51384"/>
    </source>
</evidence>
<comment type="subcellular location">
    <subcellularLocation>
        <location evidence="1">Cell membrane</location>
        <topology evidence="1">Multi-pass membrane protein</topology>
    </subcellularLocation>
</comment>
<dbReference type="OrthoDB" id="17725at2759"/>
<dbReference type="GO" id="GO:0052851">
    <property type="term" value="F:ferric-chelate reductase (NADPH) activity"/>
    <property type="evidence" value="ECO:0007669"/>
    <property type="project" value="UniProtKB-EC"/>
</dbReference>
<evidence type="ECO:0000256" key="1">
    <source>
        <dbReference type="ARBA" id="ARBA00004651"/>
    </source>
</evidence>
<evidence type="ECO:0000256" key="8">
    <source>
        <dbReference type="ARBA" id="ARBA00022989"/>
    </source>
</evidence>
<evidence type="ECO:0000256" key="5">
    <source>
        <dbReference type="ARBA" id="ARBA00022475"/>
    </source>
</evidence>
<feature type="transmembrane region" description="Helical" evidence="13">
    <location>
        <begin position="442"/>
        <end position="462"/>
    </location>
</feature>
<dbReference type="SFLD" id="SFLDS00052">
    <property type="entry name" value="Ferric_Reductase_Domain"/>
    <property type="match status" value="1"/>
</dbReference>
<keyword evidence="4" id="KW-0813">Transport</keyword>
<dbReference type="InterPro" id="IPR039261">
    <property type="entry name" value="FNR_nucleotide-bd"/>
</dbReference>
<feature type="transmembrane region" description="Helical" evidence="13">
    <location>
        <begin position="130"/>
        <end position="150"/>
    </location>
</feature>
<evidence type="ECO:0000313" key="15">
    <source>
        <dbReference type="EMBL" id="KNF06327.1"/>
    </source>
</evidence>
<dbReference type="GO" id="GO:0006879">
    <property type="term" value="P:intracellular iron ion homeostasis"/>
    <property type="evidence" value="ECO:0007669"/>
    <property type="project" value="TreeGrafter"/>
</dbReference>
<gene>
    <name evidence="15" type="ORF">PSTG_00831</name>
</gene>
<comment type="catalytic activity">
    <reaction evidence="12">
        <text>2 a Fe(II)-siderophore + NADP(+) + H(+) = 2 a Fe(III)-siderophore + NADPH</text>
        <dbReference type="Rhea" id="RHEA:28795"/>
        <dbReference type="Rhea" id="RHEA-COMP:11342"/>
        <dbReference type="Rhea" id="RHEA-COMP:11344"/>
        <dbReference type="ChEBI" id="CHEBI:15378"/>
        <dbReference type="ChEBI" id="CHEBI:29033"/>
        <dbReference type="ChEBI" id="CHEBI:29034"/>
        <dbReference type="ChEBI" id="CHEBI:57783"/>
        <dbReference type="ChEBI" id="CHEBI:58349"/>
        <dbReference type="EC" id="1.16.1.9"/>
    </reaction>
</comment>